<comment type="similarity">
    <text evidence="3">Belongs to the 3-hydroxybenzoate 6-hydroxylase family.</text>
</comment>
<dbReference type="InterPro" id="IPR044560">
    <property type="entry name" value="MOase"/>
</dbReference>
<keyword evidence="1" id="KW-0560">Oxidoreductase</keyword>
<dbReference type="AlphaFoldDB" id="A0A6P6GEM3"/>
<feature type="domain" description="FAD-binding" evidence="4">
    <location>
        <begin position="28"/>
        <end position="373"/>
    </location>
</feature>
<keyword evidence="2 5" id="KW-0503">Monooxygenase</keyword>
<dbReference type="KEGG" id="zju:107425535"/>
<dbReference type="PANTHER" id="PTHR45934:SF1">
    <property type="entry name" value="OS04G0423100 PROTEIN"/>
    <property type="match status" value="1"/>
</dbReference>
<organism evidence="5">
    <name type="scientific">Ziziphus jujuba</name>
    <name type="common">Chinese jujube</name>
    <name type="synonym">Ziziphus sativa</name>
    <dbReference type="NCBI Taxonomy" id="326968"/>
    <lineage>
        <taxon>Eukaryota</taxon>
        <taxon>Viridiplantae</taxon>
        <taxon>Streptophyta</taxon>
        <taxon>Embryophyta</taxon>
        <taxon>Tracheophyta</taxon>
        <taxon>Spermatophyta</taxon>
        <taxon>Magnoliopsida</taxon>
        <taxon>eudicotyledons</taxon>
        <taxon>Gunneridae</taxon>
        <taxon>Pentapetalae</taxon>
        <taxon>rosids</taxon>
        <taxon>fabids</taxon>
        <taxon>Rosales</taxon>
        <taxon>Rhamnaceae</taxon>
        <taxon>Paliureae</taxon>
        <taxon>Ziziphus</taxon>
    </lineage>
</organism>
<dbReference type="GO" id="GO:0004497">
    <property type="term" value="F:monooxygenase activity"/>
    <property type="evidence" value="ECO:0007669"/>
    <property type="project" value="UniProtKB-KW"/>
</dbReference>
<dbReference type="GeneID" id="107425535"/>
<dbReference type="Pfam" id="PF01494">
    <property type="entry name" value="FAD_binding_3"/>
    <property type="match status" value="1"/>
</dbReference>
<gene>
    <name evidence="5" type="primary">LOC107425535</name>
</gene>
<proteinExistence type="inferred from homology"/>
<dbReference type="SUPFAM" id="SSF51905">
    <property type="entry name" value="FAD/NAD(P)-binding domain"/>
    <property type="match status" value="1"/>
</dbReference>
<name>A0A6P6GEM3_ZIZJJ</name>
<dbReference type="PANTHER" id="PTHR45934">
    <property type="entry name" value="FAD/NAD(P)-BINDING OXIDOREDUCTASE FAMILY PROTEIN"/>
    <property type="match status" value="1"/>
</dbReference>
<accession>A0A6P6GEM3</accession>
<protein>
    <submittedName>
        <fullName evidence="5">Monooxygenase 2 isoform X1</fullName>
    </submittedName>
</protein>
<dbReference type="InterPro" id="IPR036188">
    <property type="entry name" value="FAD/NAD-bd_sf"/>
</dbReference>
<reference evidence="5" key="1">
    <citation type="submission" date="2025-05" db="UniProtKB">
        <authorList>
            <consortium name="RefSeq"/>
        </authorList>
    </citation>
    <scope>IDENTIFICATION</scope>
    <source>
        <tissue evidence="5">Seedling</tissue>
    </source>
</reference>
<evidence type="ECO:0000256" key="3">
    <source>
        <dbReference type="ARBA" id="ARBA00024018"/>
    </source>
</evidence>
<evidence type="ECO:0000313" key="5">
    <source>
        <dbReference type="RefSeq" id="XP_024932577.3"/>
    </source>
</evidence>
<dbReference type="InterPro" id="IPR002938">
    <property type="entry name" value="FAD-bd"/>
</dbReference>
<sequence>MIKCVFAIEDEKKKKRERERERMEMVEDVVIVGAGIAGLATAVALKRAGIRSLVLEKAEELRTTGSALTLFPNAWLALDALGVSHKLTSLYASNTKGYVTNVDTGVIQEVVFARNNNGPRVVHRKVLLMALADELPHNSIRFSSKITAIETKTQEGSSISVLHLDDGTTIKAKVLIGCDGVHSVVGRWLGLGEVVDSGRSAVRGLSLYPQGHGFNQEVNQFLTGGTRAGYVPIDDKQVYWFVACRSKVEELATDPKEIQKEITEKFAKNFPERFKDIVENSDLSTLSWAPLKFRYPWQVLFGNLCNENITVAGDAMHPMTPDLGQGGCSALEDAVVLGRHIATSFIQNGGLIVPKEMPKLLAKYVQERKWRVTLLIAGSYMSGRVQQGGSVLKFLRDVLFYKFLLPRVFAKLMNYDCGKLPSVPEFGELDKTK</sequence>
<evidence type="ECO:0000259" key="4">
    <source>
        <dbReference type="Pfam" id="PF01494"/>
    </source>
</evidence>
<evidence type="ECO:0000256" key="2">
    <source>
        <dbReference type="ARBA" id="ARBA00023033"/>
    </source>
</evidence>
<dbReference type="RefSeq" id="XP_024932577.3">
    <property type="nucleotide sequence ID" value="XM_025076809.3"/>
</dbReference>
<evidence type="ECO:0000256" key="1">
    <source>
        <dbReference type="ARBA" id="ARBA00023002"/>
    </source>
</evidence>
<dbReference type="Gene3D" id="3.50.50.60">
    <property type="entry name" value="FAD/NAD(P)-binding domain"/>
    <property type="match status" value="1"/>
</dbReference>
<dbReference type="GO" id="GO:0071949">
    <property type="term" value="F:FAD binding"/>
    <property type="evidence" value="ECO:0007669"/>
    <property type="project" value="InterPro"/>
</dbReference>
<dbReference type="PRINTS" id="PR00420">
    <property type="entry name" value="RNGMNOXGNASE"/>
</dbReference>